<dbReference type="InterPro" id="IPR039420">
    <property type="entry name" value="WalR-like"/>
</dbReference>
<dbReference type="EMBL" id="BMXA01000003">
    <property type="protein sequence ID" value="GHA12021.1"/>
    <property type="molecule type" value="Genomic_DNA"/>
</dbReference>
<evidence type="ECO:0000256" key="3">
    <source>
        <dbReference type="PROSITE-ProRule" id="PRU01091"/>
    </source>
</evidence>
<dbReference type="InterPro" id="IPR001789">
    <property type="entry name" value="Sig_transdc_resp-reg_receiver"/>
</dbReference>
<evidence type="ECO:0000313" key="6">
    <source>
        <dbReference type="EMBL" id="GHA12021.1"/>
    </source>
</evidence>
<dbReference type="InterPro" id="IPR036388">
    <property type="entry name" value="WH-like_DNA-bd_sf"/>
</dbReference>
<dbReference type="CDD" id="cd17574">
    <property type="entry name" value="REC_OmpR"/>
    <property type="match status" value="1"/>
</dbReference>
<dbReference type="PANTHER" id="PTHR48111">
    <property type="entry name" value="REGULATOR OF RPOS"/>
    <property type="match status" value="1"/>
</dbReference>
<organism evidence="6 7">
    <name type="scientific">Arenicella chitinivorans</name>
    <dbReference type="NCBI Taxonomy" id="1329800"/>
    <lineage>
        <taxon>Bacteria</taxon>
        <taxon>Pseudomonadati</taxon>
        <taxon>Pseudomonadota</taxon>
        <taxon>Gammaproteobacteria</taxon>
        <taxon>Arenicellales</taxon>
        <taxon>Arenicellaceae</taxon>
        <taxon>Arenicella</taxon>
    </lineage>
</organism>
<dbReference type="Gene3D" id="6.10.250.690">
    <property type="match status" value="1"/>
</dbReference>
<evidence type="ECO:0000256" key="2">
    <source>
        <dbReference type="PROSITE-ProRule" id="PRU00169"/>
    </source>
</evidence>
<keyword evidence="7" id="KW-1185">Reference proteome</keyword>
<dbReference type="GO" id="GO:0032993">
    <property type="term" value="C:protein-DNA complex"/>
    <property type="evidence" value="ECO:0007669"/>
    <property type="project" value="TreeGrafter"/>
</dbReference>
<dbReference type="PANTHER" id="PTHR48111:SF11">
    <property type="entry name" value="TWO-COMPONENT RESPONSE REGULATOR"/>
    <property type="match status" value="1"/>
</dbReference>
<keyword evidence="1 3" id="KW-0238">DNA-binding</keyword>
<dbReference type="PROSITE" id="PS51755">
    <property type="entry name" value="OMPR_PHOB"/>
    <property type="match status" value="1"/>
</dbReference>
<dbReference type="SUPFAM" id="SSF52172">
    <property type="entry name" value="CheY-like"/>
    <property type="match status" value="1"/>
</dbReference>
<dbReference type="SMART" id="SM00448">
    <property type="entry name" value="REC"/>
    <property type="match status" value="1"/>
</dbReference>
<accession>A0A918RUU7</accession>
<dbReference type="GO" id="GO:0000976">
    <property type="term" value="F:transcription cis-regulatory region binding"/>
    <property type="evidence" value="ECO:0007669"/>
    <property type="project" value="TreeGrafter"/>
</dbReference>
<dbReference type="GO" id="GO:0000156">
    <property type="term" value="F:phosphorelay response regulator activity"/>
    <property type="evidence" value="ECO:0007669"/>
    <property type="project" value="TreeGrafter"/>
</dbReference>
<name>A0A918RUU7_9GAMM</name>
<evidence type="ECO:0000259" key="5">
    <source>
        <dbReference type="PROSITE" id="PS51755"/>
    </source>
</evidence>
<dbReference type="SUPFAM" id="SSF46894">
    <property type="entry name" value="C-terminal effector domain of the bipartite response regulators"/>
    <property type="match status" value="1"/>
</dbReference>
<dbReference type="SMART" id="SM00862">
    <property type="entry name" value="Trans_reg_C"/>
    <property type="match status" value="1"/>
</dbReference>
<proteinExistence type="predicted"/>
<dbReference type="InterPro" id="IPR011006">
    <property type="entry name" value="CheY-like_superfamily"/>
</dbReference>
<dbReference type="AlphaFoldDB" id="A0A918RUU7"/>
<reference evidence="6" key="1">
    <citation type="journal article" date="2014" name="Int. J. Syst. Evol. Microbiol.">
        <title>Complete genome sequence of Corynebacterium casei LMG S-19264T (=DSM 44701T), isolated from a smear-ripened cheese.</title>
        <authorList>
            <consortium name="US DOE Joint Genome Institute (JGI-PGF)"/>
            <person name="Walter F."/>
            <person name="Albersmeier A."/>
            <person name="Kalinowski J."/>
            <person name="Ruckert C."/>
        </authorList>
    </citation>
    <scope>NUCLEOTIDE SEQUENCE</scope>
    <source>
        <strain evidence="6">KCTC 12711</strain>
    </source>
</reference>
<gene>
    <name evidence="6" type="ORF">GCM10008090_22310</name>
</gene>
<dbReference type="GO" id="GO:0005829">
    <property type="term" value="C:cytosol"/>
    <property type="evidence" value="ECO:0007669"/>
    <property type="project" value="TreeGrafter"/>
</dbReference>
<dbReference type="Gene3D" id="1.10.10.10">
    <property type="entry name" value="Winged helix-like DNA-binding domain superfamily/Winged helix DNA-binding domain"/>
    <property type="match status" value="1"/>
</dbReference>
<dbReference type="CDD" id="cd00383">
    <property type="entry name" value="trans_reg_C"/>
    <property type="match status" value="1"/>
</dbReference>
<dbReference type="Gene3D" id="3.40.50.2300">
    <property type="match status" value="1"/>
</dbReference>
<comment type="caution">
    <text evidence="6">The sequence shown here is derived from an EMBL/GenBank/DDBJ whole genome shotgun (WGS) entry which is preliminary data.</text>
</comment>
<dbReference type="Proteomes" id="UP000614811">
    <property type="component" value="Unassembled WGS sequence"/>
</dbReference>
<dbReference type="Pfam" id="PF00072">
    <property type="entry name" value="Response_reg"/>
    <property type="match status" value="1"/>
</dbReference>
<keyword evidence="2" id="KW-0597">Phosphoprotein</keyword>
<dbReference type="Pfam" id="PF00486">
    <property type="entry name" value="Trans_reg_C"/>
    <property type="match status" value="1"/>
</dbReference>
<feature type="domain" description="OmpR/PhoB-type" evidence="5">
    <location>
        <begin position="132"/>
        <end position="231"/>
    </location>
</feature>
<reference evidence="6" key="2">
    <citation type="submission" date="2020-09" db="EMBL/GenBank/DDBJ databases">
        <authorList>
            <person name="Sun Q."/>
            <person name="Kim S."/>
        </authorList>
    </citation>
    <scope>NUCLEOTIDE SEQUENCE</scope>
    <source>
        <strain evidence="6">KCTC 12711</strain>
    </source>
</reference>
<dbReference type="InterPro" id="IPR001867">
    <property type="entry name" value="OmpR/PhoB-type_DNA-bd"/>
</dbReference>
<dbReference type="PROSITE" id="PS50110">
    <property type="entry name" value="RESPONSE_REGULATORY"/>
    <property type="match status" value="1"/>
</dbReference>
<dbReference type="InterPro" id="IPR016032">
    <property type="entry name" value="Sig_transdc_resp-reg_C-effctor"/>
</dbReference>
<feature type="DNA-binding region" description="OmpR/PhoB-type" evidence="3">
    <location>
        <begin position="132"/>
        <end position="231"/>
    </location>
</feature>
<evidence type="ECO:0000256" key="1">
    <source>
        <dbReference type="ARBA" id="ARBA00023125"/>
    </source>
</evidence>
<dbReference type="GO" id="GO:0006355">
    <property type="term" value="P:regulation of DNA-templated transcription"/>
    <property type="evidence" value="ECO:0007669"/>
    <property type="project" value="InterPro"/>
</dbReference>
<dbReference type="RefSeq" id="WP_189400981.1">
    <property type="nucleotide sequence ID" value="NZ_BMXA01000003.1"/>
</dbReference>
<evidence type="ECO:0000259" key="4">
    <source>
        <dbReference type="PROSITE" id="PS50110"/>
    </source>
</evidence>
<protein>
    <submittedName>
        <fullName evidence="6">DNA-binding response regulator</fullName>
    </submittedName>
</protein>
<feature type="domain" description="Response regulatory" evidence="4">
    <location>
        <begin position="2"/>
        <end position="116"/>
    </location>
</feature>
<feature type="modified residue" description="4-aspartylphosphate" evidence="2">
    <location>
        <position position="51"/>
    </location>
</feature>
<sequence length="232" mass="26132">MKLLICEDDQLIRDGLYDILSAEGYSCSMAEDGNVALTQYAAMQPDIVLLDIMMPGRDGYAVCREIRAQNAQVAILFISAKSEEIDQVLGLELGADDYIMKPFGKHEVVARVRAVARRYRLATSTDQGQAQLPSFTMGDLRVNMQELRATRGDQTIDLSVRDCKILHLLHRRVNQVVTREELFNQAWGRTYLPNSRTLDQHISSLRKRVELDPSAPCLITTVHGVGYRYDSA</sequence>
<evidence type="ECO:0000313" key="7">
    <source>
        <dbReference type="Proteomes" id="UP000614811"/>
    </source>
</evidence>